<dbReference type="GO" id="GO:0042613">
    <property type="term" value="C:MHC class II protein complex"/>
    <property type="evidence" value="ECO:0007669"/>
    <property type="project" value="InterPro"/>
</dbReference>
<dbReference type="GO" id="GO:0006955">
    <property type="term" value="P:immune response"/>
    <property type="evidence" value="ECO:0007669"/>
    <property type="project" value="InterPro"/>
</dbReference>
<accession>A0A803VHM4</accession>
<dbReference type="Proteomes" id="UP000016665">
    <property type="component" value="Unplaced"/>
</dbReference>
<protein>
    <recommendedName>
        <fullName evidence="2">MHC class II beta chain N-terminal domain-containing protein</fullName>
    </recommendedName>
</protein>
<reference evidence="3" key="1">
    <citation type="submission" date="2025-08" db="UniProtKB">
        <authorList>
            <consortium name="Ensembl"/>
        </authorList>
    </citation>
    <scope>IDENTIFICATION</scope>
</reference>
<keyword evidence="4" id="KW-1185">Reference proteome</keyword>
<dbReference type="InterPro" id="IPR014745">
    <property type="entry name" value="MHC_II_a/b_N"/>
</dbReference>
<dbReference type="GeneTree" id="ENSGT00960000189152"/>
<evidence type="ECO:0000256" key="1">
    <source>
        <dbReference type="ARBA" id="ARBA00023180"/>
    </source>
</evidence>
<reference evidence="3" key="2">
    <citation type="submission" date="2025-09" db="UniProtKB">
        <authorList>
            <consortium name="Ensembl"/>
        </authorList>
    </citation>
    <scope>IDENTIFICATION</scope>
</reference>
<evidence type="ECO:0000259" key="2">
    <source>
        <dbReference type="Pfam" id="PF00969"/>
    </source>
</evidence>
<feature type="domain" description="MHC class II beta chain N-terminal" evidence="2">
    <location>
        <begin position="48"/>
        <end position="84"/>
    </location>
</feature>
<dbReference type="GO" id="GO:0019882">
    <property type="term" value="P:antigen processing and presentation"/>
    <property type="evidence" value="ECO:0007669"/>
    <property type="project" value="InterPro"/>
</dbReference>
<dbReference type="SUPFAM" id="SSF54452">
    <property type="entry name" value="MHC antigen-recognition domain"/>
    <property type="match status" value="1"/>
</dbReference>
<evidence type="ECO:0000313" key="3">
    <source>
        <dbReference type="Ensembl" id="ENSFALP00000022230.1"/>
    </source>
</evidence>
<organism evidence="3 4">
    <name type="scientific">Ficedula albicollis</name>
    <name type="common">Collared flycatcher</name>
    <name type="synonym">Muscicapa albicollis</name>
    <dbReference type="NCBI Taxonomy" id="59894"/>
    <lineage>
        <taxon>Eukaryota</taxon>
        <taxon>Metazoa</taxon>
        <taxon>Chordata</taxon>
        <taxon>Craniata</taxon>
        <taxon>Vertebrata</taxon>
        <taxon>Euteleostomi</taxon>
        <taxon>Archelosauria</taxon>
        <taxon>Archosauria</taxon>
        <taxon>Dinosauria</taxon>
        <taxon>Saurischia</taxon>
        <taxon>Theropoda</taxon>
        <taxon>Coelurosauria</taxon>
        <taxon>Aves</taxon>
        <taxon>Neognathae</taxon>
        <taxon>Neoaves</taxon>
        <taxon>Telluraves</taxon>
        <taxon>Australaves</taxon>
        <taxon>Passeriformes</taxon>
        <taxon>Muscicapidae</taxon>
        <taxon>Ficedula</taxon>
    </lineage>
</organism>
<sequence length="271" mass="28920">PPWLGAQRSRGPCVGITSELLATVGCWGSPLDLCPAHIGLFQEMVMSEWHFINGANRVRLVERNISYREQFLHFGSDVGLYVGTPLGTRLPGTGTVTRNGWSTDGLQWTGTAGTTTSLFLVERRAEFFSKSFFTDPSVSISLWHSISQPGCSCDGFLPCRDPAEGQQELLGYVVATDLVPNGGWTQQLLVLLETLSGTLAQPRPHNAGGVGDALVELGGGLGFVPMEGGLKSGGREGALLPGFEGSHKVKATRLAAQGTTSPQTGLWTLFF</sequence>
<name>A0A803VHM4_FICAL</name>
<dbReference type="Gene3D" id="3.10.320.10">
    <property type="entry name" value="Class II Histocompatibility Antigen, M Beta Chain, Chain B, domain 1"/>
    <property type="match status" value="1"/>
</dbReference>
<evidence type="ECO:0000313" key="4">
    <source>
        <dbReference type="Proteomes" id="UP000016665"/>
    </source>
</evidence>
<dbReference type="Ensembl" id="ENSFALT00000038116.1">
    <property type="protein sequence ID" value="ENSFALP00000022230.1"/>
    <property type="gene ID" value="ENSFALG00000028094.1"/>
</dbReference>
<keyword evidence="1" id="KW-0325">Glycoprotein</keyword>
<dbReference type="AlphaFoldDB" id="A0A803VHM4"/>
<dbReference type="Pfam" id="PF00969">
    <property type="entry name" value="MHC_II_beta"/>
    <property type="match status" value="1"/>
</dbReference>
<dbReference type="InterPro" id="IPR011162">
    <property type="entry name" value="MHC_I/II-like_Ag-recog"/>
</dbReference>
<dbReference type="InterPro" id="IPR000353">
    <property type="entry name" value="MHC_II_b_N"/>
</dbReference>
<proteinExistence type="predicted"/>